<evidence type="ECO:0000313" key="2">
    <source>
        <dbReference type="Proteomes" id="UP000509626"/>
    </source>
</evidence>
<proteinExistence type="predicted"/>
<dbReference type="InterPro" id="IPR055709">
    <property type="entry name" value="DUF7285"/>
</dbReference>
<name>A0A7D5LCX0_9EURY</name>
<dbReference type="AlphaFoldDB" id="A0A7D5LCX0"/>
<dbReference type="EMBL" id="CP058579">
    <property type="protein sequence ID" value="QLG62995.1"/>
    <property type="molecule type" value="Genomic_DNA"/>
</dbReference>
<sequence>MTLAAVLAIVFGLTAYVVVLADVTPDPRRDLASPTLDRVHDRLTTGGVTDPDRLDDARAVGPSGYEVNVSLVMDGLRRTAGPTPAQGASHASRSVGVEMRPGVVRRATLSVEVWS</sequence>
<protein>
    <submittedName>
        <fullName evidence="1">Uncharacterized protein</fullName>
    </submittedName>
</protein>
<gene>
    <name evidence="1" type="ORF">HUG12_15145</name>
</gene>
<evidence type="ECO:0000313" key="1">
    <source>
        <dbReference type="EMBL" id="QLG62995.1"/>
    </source>
</evidence>
<dbReference type="RefSeq" id="WP_179269580.1">
    <property type="nucleotide sequence ID" value="NZ_CP058579.1"/>
</dbReference>
<dbReference type="GeneID" id="56038822"/>
<reference evidence="1 2" key="1">
    <citation type="submission" date="2020-06" db="EMBL/GenBank/DDBJ databases">
        <title>NJ-3-1, isolated from saline soil.</title>
        <authorList>
            <person name="Cui H.L."/>
            <person name="Shi X."/>
        </authorList>
    </citation>
    <scope>NUCLEOTIDE SEQUENCE [LARGE SCALE GENOMIC DNA]</scope>
    <source>
        <strain evidence="1 2">NJ-3-1</strain>
    </source>
</reference>
<dbReference type="KEGG" id="halu:HUG12_15145"/>
<dbReference type="OrthoDB" id="313127at2157"/>
<keyword evidence="2" id="KW-1185">Reference proteome</keyword>
<organism evidence="1 2">
    <name type="scientific">Halorarum salinum</name>
    <dbReference type="NCBI Taxonomy" id="2743089"/>
    <lineage>
        <taxon>Archaea</taxon>
        <taxon>Methanobacteriati</taxon>
        <taxon>Methanobacteriota</taxon>
        <taxon>Stenosarchaea group</taxon>
        <taxon>Halobacteria</taxon>
        <taxon>Halobacteriales</taxon>
        <taxon>Haloferacaceae</taxon>
        <taxon>Halorarum</taxon>
    </lineage>
</organism>
<dbReference type="Pfam" id="PF23956">
    <property type="entry name" value="DUF7285"/>
    <property type="match status" value="1"/>
</dbReference>
<accession>A0A7D5LCX0</accession>
<dbReference type="Proteomes" id="UP000509626">
    <property type="component" value="Chromosome"/>
</dbReference>